<feature type="domain" description="YqaJ viral recombinase" evidence="1">
    <location>
        <begin position="261"/>
        <end position="387"/>
    </location>
</feature>
<dbReference type="CDD" id="cd22343">
    <property type="entry name" value="PDDEXK_lambda_exonuclease-like"/>
    <property type="match status" value="1"/>
</dbReference>
<reference evidence="2" key="1">
    <citation type="submission" date="2020-05" db="UniProtKB">
        <authorList>
            <consortium name="EnsemblMetazoa"/>
        </authorList>
    </citation>
    <scope>IDENTIFICATION</scope>
    <source>
        <strain evidence="2">FUMOZ</strain>
    </source>
</reference>
<dbReference type="VEuPathDB" id="VectorBase:AFUN2_013955"/>
<dbReference type="Pfam" id="PF09588">
    <property type="entry name" value="YqaJ"/>
    <property type="match status" value="1"/>
</dbReference>
<dbReference type="PANTHER" id="PTHR39953:SF1">
    <property type="entry name" value="RE54151P"/>
    <property type="match status" value="1"/>
</dbReference>
<dbReference type="SUPFAM" id="SSF52980">
    <property type="entry name" value="Restriction endonuclease-like"/>
    <property type="match status" value="1"/>
</dbReference>
<dbReference type="InterPro" id="IPR011604">
    <property type="entry name" value="PDDEXK-like_dom_sf"/>
</dbReference>
<proteinExistence type="predicted"/>
<dbReference type="InterPro" id="IPR019080">
    <property type="entry name" value="YqaJ_viral_recombinase"/>
</dbReference>
<organism evidence="2">
    <name type="scientific">Anopheles funestus</name>
    <name type="common">African malaria mosquito</name>
    <dbReference type="NCBI Taxonomy" id="62324"/>
    <lineage>
        <taxon>Eukaryota</taxon>
        <taxon>Metazoa</taxon>
        <taxon>Ecdysozoa</taxon>
        <taxon>Arthropoda</taxon>
        <taxon>Hexapoda</taxon>
        <taxon>Insecta</taxon>
        <taxon>Pterygota</taxon>
        <taxon>Neoptera</taxon>
        <taxon>Endopterygota</taxon>
        <taxon>Diptera</taxon>
        <taxon>Nematocera</taxon>
        <taxon>Culicoidea</taxon>
        <taxon>Culicidae</taxon>
        <taxon>Anophelinae</taxon>
        <taxon>Anopheles</taxon>
    </lineage>
</organism>
<dbReference type="STRING" id="62324.A0A182R3Y3"/>
<dbReference type="VEuPathDB" id="VectorBase:AFUN000874"/>
<sequence>MEIVLPLAKLNLETVNIFLEQHKLTDSTVKLTRSRRSNVFSTVPERSFNNITLVDIKQEINPIHPATLYQPTLTAEINERVQPIRTRLAAKAQDKKHVIVLKFTGKEQNVSSAYCTNCSAAKESCGALPCLMCWIQQEQQKTYPDKEKKDANISRLENAAKKRMLKRECCVLLEPVDVGKYNVTQTTVIAKPVLKKITVASVPFTPNQLEQARKLSMVHLIREFDGNDAEKFLKFCTARMNARVCDTIPLITLGQADTELWHELRIGRITASRIREASRCTMMRGSLTQSIMGRSSGFSFAMKRGTDLEGHVLAELRKEYPALRNTGLILDPGCPWMGASPDGISDEFVLEIKCPYTEKTHACYIDVEKLAPKYYSQIQLQMHITKRKKALLAVAALDFEKTKQITKLWINYNKPLVQDLIESAFSYWRNAIFKELLRKRSDKK</sequence>
<dbReference type="Gene3D" id="3.90.320.10">
    <property type="match status" value="1"/>
</dbReference>
<protein>
    <submittedName>
        <fullName evidence="2">YqaJ domain-containing protein</fullName>
    </submittedName>
</protein>
<dbReference type="GO" id="GO:0006281">
    <property type="term" value="P:DNA repair"/>
    <property type="evidence" value="ECO:0007669"/>
    <property type="project" value="UniProtKB-ARBA"/>
</dbReference>
<dbReference type="PANTHER" id="PTHR39953">
    <property type="entry name" value="RE54151P"/>
    <property type="match status" value="1"/>
</dbReference>
<dbReference type="InterPro" id="IPR011335">
    <property type="entry name" value="Restrct_endonuc-II-like"/>
</dbReference>
<dbReference type="EnsemblMetazoa" id="AFUN000874-RA">
    <property type="protein sequence ID" value="AFUN000874-PA"/>
    <property type="gene ID" value="AFUN000874"/>
</dbReference>
<evidence type="ECO:0000313" key="2">
    <source>
        <dbReference type="EnsemblMetazoa" id="AFUN000874-PA"/>
    </source>
</evidence>
<accession>A0A182R3Y3</accession>
<evidence type="ECO:0000259" key="1">
    <source>
        <dbReference type="Pfam" id="PF09588"/>
    </source>
</evidence>
<name>A0A182R3Y3_ANOFN</name>
<dbReference type="AlphaFoldDB" id="A0A182R3Y3"/>